<keyword evidence="9" id="KW-0479">Metal-binding</keyword>
<comment type="similarity">
    <text evidence="2">Belongs to the ribonuclease III family.</text>
</comment>
<dbReference type="GO" id="GO:0003725">
    <property type="term" value="F:double-stranded RNA binding"/>
    <property type="evidence" value="ECO:0007669"/>
    <property type="project" value="TreeGrafter"/>
</dbReference>
<dbReference type="AlphaFoldDB" id="A0A918TN35"/>
<dbReference type="SMART" id="SM00358">
    <property type="entry name" value="DSRM"/>
    <property type="match status" value="1"/>
</dbReference>
<keyword evidence="4 9" id="KW-0507">mRNA processing</keyword>
<evidence type="ECO:0000259" key="11">
    <source>
        <dbReference type="PROSITE" id="PS50142"/>
    </source>
</evidence>
<feature type="active site" evidence="9">
    <location>
        <position position="46"/>
    </location>
</feature>
<dbReference type="SUPFAM" id="SSF69065">
    <property type="entry name" value="RNase III domain-like"/>
    <property type="match status" value="1"/>
</dbReference>
<feature type="domain" description="DRBM" evidence="10">
    <location>
        <begin position="156"/>
        <end position="221"/>
    </location>
</feature>
<dbReference type="GO" id="GO:0006364">
    <property type="term" value="P:rRNA processing"/>
    <property type="evidence" value="ECO:0007669"/>
    <property type="project" value="UniProtKB-UniRule"/>
</dbReference>
<dbReference type="Gene3D" id="1.10.1520.10">
    <property type="entry name" value="Ribonuclease III domain"/>
    <property type="match status" value="1"/>
</dbReference>
<accession>A0A918TN35</accession>
<dbReference type="GO" id="GO:0006397">
    <property type="term" value="P:mRNA processing"/>
    <property type="evidence" value="ECO:0007669"/>
    <property type="project" value="UniProtKB-UniRule"/>
</dbReference>
<dbReference type="InterPro" id="IPR036389">
    <property type="entry name" value="RNase_III_sf"/>
</dbReference>
<dbReference type="GO" id="GO:0008033">
    <property type="term" value="P:tRNA processing"/>
    <property type="evidence" value="ECO:0007669"/>
    <property type="project" value="UniProtKB-KW"/>
</dbReference>
<dbReference type="FunFam" id="1.10.1520.10:FF:000001">
    <property type="entry name" value="Ribonuclease 3"/>
    <property type="match status" value="1"/>
</dbReference>
<dbReference type="PROSITE" id="PS50137">
    <property type="entry name" value="DS_RBD"/>
    <property type="match status" value="1"/>
</dbReference>
<evidence type="ECO:0000256" key="3">
    <source>
        <dbReference type="ARBA" id="ARBA00022552"/>
    </source>
</evidence>
<dbReference type="Pfam" id="PF00035">
    <property type="entry name" value="dsrm"/>
    <property type="match status" value="1"/>
</dbReference>
<dbReference type="GO" id="GO:0019843">
    <property type="term" value="F:rRNA binding"/>
    <property type="evidence" value="ECO:0007669"/>
    <property type="project" value="UniProtKB-KW"/>
</dbReference>
<evidence type="ECO:0000259" key="10">
    <source>
        <dbReference type="PROSITE" id="PS50137"/>
    </source>
</evidence>
<dbReference type="NCBIfam" id="TIGR02191">
    <property type="entry name" value="RNaseIII"/>
    <property type="match status" value="1"/>
</dbReference>
<evidence type="ECO:0000313" key="12">
    <source>
        <dbReference type="EMBL" id="GHC54248.1"/>
    </source>
</evidence>
<proteinExistence type="inferred from homology"/>
<feature type="binding site" evidence="9">
    <location>
        <position position="42"/>
    </location>
    <ligand>
        <name>Mg(2+)</name>
        <dbReference type="ChEBI" id="CHEBI:18420"/>
    </ligand>
</feature>
<keyword evidence="6 9" id="KW-0255">Endonuclease</keyword>
<feature type="binding site" evidence="9">
    <location>
        <position position="115"/>
    </location>
    <ligand>
        <name>Mg(2+)</name>
        <dbReference type="ChEBI" id="CHEBI:18420"/>
    </ligand>
</feature>
<comment type="subunit">
    <text evidence="9">Homodimer.</text>
</comment>
<evidence type="ECO:0000256" key="1">
    <source>
        <dbReference type="ARBA" id="ARBA00000109"/>
    </source>
</evidence>
<dbReference type="CDD" id="cd00593">
    <property type="entry name" value="RIBOc"/>
    <property type="match status" value="1"/>
</dbReference>
<feature type="binding site" evidence="9">
    <location>
        <position position="118"/>
    </location>
    <ligand>
        <name>Mg(2+)</name>
        <dbReference type="ChEBI" id="CHEBI:18420"/>
    </ligand>
</feature>
<dbReference type="InterPro" id="IPR014720">
    <property type="entry name" value="dsRBD_dom"/>
</dbReference>
<comment type="catalytic activity">
    <reaction evidence="1 9">
        <text>Endonucleolytic cleavage to 5'-phosphomonoester.</text>
        <dbReference type="EC" id="3.1.26.3"/>
    </reaction>
</comment>
<dbReference type="SUPFAM" id="SSF54768">
    <property type="entry name" value="dsRNA-binding domain-like"/>
    <property type="match status" value="1"/>
</dbReference>
<reference evidence="12" key="2">
    <citation type="submission" date="2020-09" db="EMBL/GenBank/DDBJ databases">
        <authorList>
            <person name="Sun Q."/>
            <person name="Kim S."/>
        </authorList>
    </citation>
    <scope>NUCLEOTIDE SEQUENCE</scope>
    <source>
        <strain evidence="12">KCTC 12988</strain>
    </source>
</reference>
<evidence type="ECO:0000256" key="6">
    <source>
        <dbReference type="ARBA" id="ARBA00022759"/>
    </source>
</evidence>
<dbReference type="InterPro" id="IPR011907">
    <property type="entry name" value="RNase_III"/>
</dbReference>
<keyword evidence="9" id="KW-0963">Cytoplasm</keyword>
<dbReference type="PROSITE" id="PS00517">
    <property type="entry name" value="RNASE_3_1"/>
    <property type="match status" value="1"/>
</dbReference>
<protein>
    <recommendedName>
        <fullName evidence="9">Ribonuclease 3</fullName>
        <ecNumber evidence="9">3.1.26.3</ecNumber>
    </recommendedName>
    <alternativeName>
        <fullName evidence="9">Ribonuclease III</fullName>
        <shortName evidence="9">RNase III</shortName>
    </alternativeName>
</protein>
<keyword evidence="5 9" id="KW-0540">Nuclease</keyword>
<gene>
    <name evidence="9 12" type="primary">rnc</name>
    <name evidence="12" type="ORF">GCM10007100_20770</name>
</gene>
<dbReference type="GO" id="GO:0046872">
    <property type="term" value="F:metal ion binding"/>
    <property type="evidence" value="ECO:0007669"/>
    <property type="project" value="UniProtKB-KW"/>
</dbReference>
<evidence type="ECO:0000256" key="4">
    <source>
        <dbReference type="ARBA" id="ARBA00022664"/>
    </source>
</evidence>
<dbReference type="HAMAP" id="MF_00104">
    <property type="entry name" value="RNase_III"/>
    <property type="match status" value="1"/>
</dbReference>
<dbReference type="Proteomes" id="UP000644507">
    <property type="component" value="Unassembled WGS sequence"/>
</dbReference>
<keyword evidence="9" id="KW-0460">Magnesium</keyword>
<keyword evidence="7 9" id="KW-0378">Hydrolase</keyword>
<sequence length="229" mass="24598">MSSIEEKVSYRFDDPVLLQTALTHPSIVAESKEELVDNQRLEYLGDAVLQLAVTEELFLRFPNEGEGPLTKWRARLVSKPALAEYGMKLNLGSAILIGKGEEANGGRTRASSLADCIEALLGAIYLDGGFSAAKEVALNLVADALEEVTKSSDTGNPKGELQEVLQAIQPTSPVYEILSASGPDHDKVFVASVKWQDVLLGRGEGASKKTAEVAAAANALERGKWREMA</sequence>
<dbReference type="GO" id="GO:0004525">
    <property type="term" value="F:ribonuclease III activity"/>
    <property type="evidence" value="ECO:0007669"/>
    <property type="project" value="UniProtKB-UniRule"/>
</dbReference>
<comment type="cofactor">
    <cofactor evidence="9">
        <name>Mg(2+)</name>
        <dbReference type="ChEBI" id="CHEBI:18420"/>
    </cofactor>
</comment>
<dbReference type="CDD" id="cd10845">
    <property type="entry name" value="DSRM_RNAse_III_family"/>
    <property type="match status" value="1"/>
</dbReference>
<dbReference type="PANTHER" id="PTHR11207">
    <property type="entry name" value="RIBONUCLEASE III"/>
    <property type="match status" value="1"/>
</dbReference>
<dbReference type="EC" id="3.1.26.3" evidence="9"/>
<dbReference type="Pfam" id="PF14622">
    <property type="entry name" value="Ribonucleas_3_3"/>
    <property type="match status" value="1"/>
</dbReference>
<dbReference type="RefSeq" id="WP_189569883.1">
    <property type="nucleotide sequence ID" value="NZ_BMXI01000008.1"/>
</dbReference>
<reference evidence="12" key="1">
    <citation type="journal article" date="2014" name="Int. J. Syst. Evol. Microbiol.">
        <title>Complete genome sequence of Corynebacterium casei LMG S-19264T (=DSM 44701T), isolated from a smear-ripened cheese.</title>
        <authorList>
            <consortium name="US DOE Joint Genome Institute (JGI-PGF)"/>
            <person name="Walter F."/>
            <person name="Albersmeier A."/>
            <person name="Kalinowski J."/>
            <person name="Ruckert C."/>
        </authorList>
    </citation>
    <scope>NUCLEOTIDE SEQUENCE</scope>
    <source>
        <strain evidence="12">KCTC 12988</strain>
    </source>
</reference>
<evidence type="ECO:0000256" key="8">
    <source>
        <dbReference type="ARBA" id="ARBA00022884"/>
    </source>
</evidence>
<keyword evidence="8 9" id="KW-0694">RNA-binding</keyword>
<dbReference type="InterPro" id="IPR000999">
    <property type="entry name" value="RNase_III_dom"/>
</dbReference>
<dbReference type="PANTHER" id="PTHR11207:SF0">
    <property type="entry name" value="RIBONUCLEASE 3"/>
    <property type="match status" value="1"/>
</dbReference>
<dbReference type="EMBL" id="BMXI01000008">
    <property type="protein sequence ID" value="GHC54248.1"/>
    <property type="molecule type" value="Genomic_DNA"/>
</dbReference>
<dbReference type="SMART" id="SM00535">
    <property type="entry name" value="RIBOc"/>
    <property type="match status" value="1"/>
</dbReference>
<keyword evidence="13" id="KW-1185">Reference proteome</keyword>
<dbReference type="PROSITE" id="PS50142">
    <property type="entry name" value="RNASE_3_2"/>
    <property type="match status" value="1"/>
</dbReference>
<evidence type="ECO:0000256" key="2">
    <source>
        <dbReference type="ARBA" id="ARBA00010183"/>
    </source>
</evidence>
<evidence type="ECO:0000256" key="5">
    <source>
        <dbReference type="ARBA" id="ARBA00022722"/>
    </source>
</evidence>
<name>A0A918TN35_9BACT</name>
<comment type="function">
    <text evidence="9">Digests double-stranded RNA. Involved in the processing of primary rRNA transcript to yield the immediate precursors to the large and small rRNAs (23S and 16S). Processes some mRNAs, and tRNAs when they are encoded in the rRNA operon. Processes pre-crRNA and tracrRNA of type II CRISPR loci if present in the organism.</text>
</comment>
<evidence type="ECO:0000313" key="13">
    <source>
        <dbReference type="Proteomes" id="UP000644507"/>
    </source>
</evidence>
<dbReference type="Gene3D" id="3.30.160.20">
    <property type="match status" value="1"/>
</dbReference>
<comment type="caution">
    <text evidence="12">The sequence shown here is derived from an EMBL/GenBank/DDBJ whole genome shotgun (WGS) entry which is preliminary data.</text>
</comment>
<evidence type="ECO:0000256" key="7">
    <source>
        <dbReference type="ARBA" id="ARBA00022801"/>
    </source>
</evidence>
<evidence type="ECO:0000256" key="9">
    <source>
        <dbReference type="HAMAP-Rule" id="MF_00104"/>
    </source>
</evidence>
<dbReference type="GO" id="GO:0010468">
    <property type="term" value="P:regulation of gene expression"/>
    <property type="evidence" value="ECO:0007669"/>
    <property type="project" value="TreeGrafter"/>
</dbReference>
<comment type="subcellular location">
    <subcellularLocation>
        <location evidence="9">Cytoplasm</location>
    </subcellularLocation>
</comment>
<keyword evidence="3 9" id="KW-0698">rRNA processing</keyword>
<organism evidence="12 13">
    <name type="scientific">Roseibacillus persicicus</name>
    <dbReference type="NCBI Taxonomy" id="454148"/>
    <lineage>
        <taxon>Bacteria</taxon>
        <taxon>Pseudomonadati</taxon>
        <taxon>Verrucomicrobiota</taxon>
        <taxon>Verrucomicrobiia</taxon>
        <taxon>Verrucomicrobiales</taxon>
        <taxon>Verrucomicrobiaceae</taxon>
        <taxon>Roseibacillus</taxon>
    </lineage>
</organism>
<keyword evidence="9" id="KW-0699">rRNA-binding</keyword>
<dbReference type="GO" id="GO:0005737">
    <property type="term" value="C:cytoplasm"/>
    <property type="evidence" value="ECO:0007669"/>
    <property type="project" value="UniProtKB-SubCell"/>
</dbReference>
<feature type="domain" description="RNase III" evidence="11">
    <location>
        <begin position="1"/>
        <end position="129"/>
    </location>
</feature>
<keyword evidence="9" id="KW-0819">tRNA processing</keyword>
<feature type="active site" evidence="9">
    <location>
        <position position="118"/>
    </location>
</feature>